<evidence type="ECO:0000256" key="1">
    <source>
        <dbReference type="ARBA" id="ARBA00023242"/>
    </source>
</evidence>
<dbReference type="AlphaFoldDB" id="A0A9P6KUY5"/>
<organism evidence="3 4">
    <name type="scientific">Paraphaeosphaeria minitans</name>
    <dbReference type="NCBI Taxonomy" id="565426"/>
    <lineage>
        <taxon>Eukaryota</taxon>
        <taxon>Fungi</taxon>
        <taxon>Dikarya</taxon>
        <taxon>Ascomycota</taxon>
        <taxon>Pezizomycotina</taxon>
        <taxon>Dothideomycetes</taxon>
        <taxon>Pleosporomycetidae</taxon>
        <taxon>Pleosporales</taxon>
        <taxon>Massarineae</taxon>
        <taxon>Didymosphaeriaceae</taxon>
        <taxon>Paraphaeosphaeria</taxon>
    </lineage>
</organism>
<evidence type="ECO:0000259" key="2">
    <source>
        <dbReference type="PROSITE" id="PS50048"/>
    </source>
</evidence>
<keyword evidence="4" id="KW-1185">Reference proteome</keyword>
<dbReference type="PANTHER" id="PTHR38111">
    <property type="entry name" value="ZN(2)-C6 FUNGAL-TYPE DOMAIN-CONTAINING PROTEIN-RELATED"/>
    <property type="match status" value="1"/>
</dbReference>
<dbReference type="GO" id="GO:0008270">
    <property type="term" value="F:zinc ion binding"/>
    <property type="evidence" value="ECO:0007669"/>
    <property type="project" value="InterPro"/>
</dbReference>
<dbReference type="OrthoDB" id="4314040at2759"/>
<dbReference type="SMART" id="SM00066">
    <property type="entry name" value="GAL4"/>
    <property type="match status" value="1"/>
</dbReference>
<feature type="domain" description="Zn(2)-C6 fungal-type" evidence="2">
    <location>
        <begin position="9"/>
        <end position="37"/>
    </location>
</feature>
<reference evidence="3" key="1">
    <citation type="journal article" date="2020" name="Mol. Plant Microbe Interact.">
        <title>Genome Sequence of the Biocontrol Agent Coniothyrium minitans strain Conio (IMI 134523).</title>
        <authorList>
            <person name="Patel D."/>
            <person name="Shittu T.A."/>
            <person name="Baroncelli R."/>
            <person name="Muthumeenakshi S."/>
            <person name="Osborne T.H."/>
            <person name="Janganan T.K."/>
            <person name="Sreenivasaprasad S."/>
        </authorList>
    </citation>
    <scope>NUCLEOTIDE SEQUENCE</scope>
    <source>
        <strain evidence="3">Conio</strain>
    </source>
</reference>
<dbReference type="InterPro" id="IPR036864">
    <property type="entry name" value="Zn2-C6_fun-type_DNA-bd_sf"/>
</dbReference>
<sequence>MTGVVKSNRCGTCRDRKVKCDEVKPVCGPCRKGKRICKDPISKVKFARPKGISPDAARESECMIEPLSRMSIVRSVPTIEGGSFQTLRIGRRRRVLGGVAKPDADASLPLSRPPQLSTVESLQMAMLQSFNLGQLGLRLSVMAGFIEDVPRMLGQSTAFDDSIACLVNCHGLTLRGQRPAADMSQGILYAKALLSLQAALTNSVESYSDLTLGAVTILGYVEIIGGGSRIPQSVQHAGGACKLIEVRGPSHTQSKFAKVLYMAQRGQSVVVSIMRNKPCFFSEPEWKRISYEDLYERETDFFIDELLREFTALPELLVNVRAFYHSPDEVASYHIYLEALRLRESLGPVTDFVNQKLQNGHDIVEASSMLGDRFLTTIYHFSSRELGHVCTFSWGVSIVIDTIIARFLPANTAASVVSNLQEQCLLARQRIFMSCQYSQQFRPFGTQFLAAPLIMAYRGATAEERTWIMHQLWQIGELMTEVEVVWGSVSLEYVSKLFYGEPIVLPPGRGGNEDRVIYCEEKDG</sequence>
<dbReference type="Proteomes" id="UP000756921">
    <property type="component" value="Unassembled WGS sequence"/>
</dbReference>
<dbReference type="InterPro" id="IPR001138">
    <property type="entry name" value="Zn2Cys6_DnaBD"/>
</dbReference>
<dbReference type="PROSITE" id="PS50048">
    <property type="entry name" value="ZN2_CY6_FUNGAL_2"/>
    <property type="match status" value="1"/>
</dbReference>
<comment type="caution">
    <text evidence="3">The sequence shown here is derived from an EMBL/GenBank/DDBJ whole genome shotgun (WGS) entry which is preliminary data.</text>
</comment>
<dbReference type="SUPFAM" id="SSF57701">
    <property type="entry name" value="Zn2/Cys6 DNA-binding domain"/>
    <property type="match status" value="1"/>
</dbReference>
<accession>A0A9P6KUY5</accession>
<evidence type="ECO:0000313" key="4">
    <source>
        <dbReference type="Proteomes" id="UP000756921"/>
    </source>
</evidence>
<name>A0A9P6KUY5_9PLEO</name>
<dbReference type="CDD" id="cd00067">
    <property type="entry name" value="GAL4"/>
    <property type="match status" value="1"/>
</dbReference>
<dbReference type="EMBL" id="WJXW01000002">
    <property type="protein sequence ID" value="KAF9739299.1"/>
    <property type="molecule type" value="Genomic_DNA"/>
</dbReference>
<proteinExistence type="predicted"/>
<evidence type="ECO:0000313" key="3">
    <source>
        <dbReference type="EMBL" id="KAF9739299.1"/>
    </source>
</evidence>
<dbReference type="GO" id="GO:0000981">
    <property type="term" value="F:DNA-binding transcription factor activity, RNA polymerase II-specific"/>
    <property type="evidence" value="ECO:0007669"/>
    <property type="project" value="InterPro"/>
</dbReference>
<gene>
    <name evidence="3" type="ORF">PMIN01_01933</name>
</gene>
<protein>
    <submittedName>
        <fullName evidence="3">Negative acting factor</fullName>
    </submittedName>
</protein>
<dbReference type="InterPro" id="IPR053178">
    <property type="entry name" value="Osmoadaptation_assoc"/>
</dbReference>
<dbReference type="Gene3D" id="4.10.240.10">
    <property type="entry name" value="Zn(2)-C6 fungal-type DNA-binding domain"/>
    <property type="match status" value="1"/>
</dbReference>
<keyword evidence="1" id="KW-0539">Nucleus</keyword>